<name>A0AAD1XUY8_EUPCR</name>
<comment type="caution">
    <text evidence="2">The sequence shown here is derived from an EMBL/GenBank/DDBJ whole genome shotgun (WGS) entry which is preliminary data.</text>
</comment>
<keyword evidence="3" id="KW-1185">Reference proteome</keyword>
<feature type="compositionally biased region" description="Low complexity" evidence="1">
    <location>
        <begin position="92"/>
        <end position="111"/>
    </location>
</feature>
<sequence>MFSFVVLEFSRRLWVLRDDKGSFQAFIVTSFNFCVSDFLSISFCRFLNCFLVVNPMNGSLVRSPKLNSLLSPGSVLILGCCFVVIGSEANASSVSSDPSKSSLSDSVGPGG</sequence>
<dbReference type="AlphaFoldDB" id="A0AAD1XUY8"/>
<evidence type="ECO:0000313" key="2">
    <source>
        <dbReference type="EMBL" id="CAI2378917.1"/>
    </source>
</evidence>
<protein>
    <submittedName>
        <fullName evidence="2">Uncharacterized protein</fullName>
    </submittedName>
</protein>
<dbReference type="EMBL" id="CAMPGE010020700">
    <property type="protein sequence ID" value="CAI2378917.1"/>
    <property type="molecule type" value="Genomic_DNA"/>
</dbReference>
<evidence type="ECO:0000256" key="1">
    <source>
        <dbReference type="SAM" id="MobiDB-lite"/>
    </source>
</evidence>
<proteinExistence type="predicted"/>
<dbReference type="Proteomes" id="UP001295684">
    <property type="component" value="Unassembled WGS sequence"/>
</dbReference>
<gene>
    <name evidence="2" type="ORF">ECRASSUSDP1_LOCUS20317</name>
</gene>
<feature type="region of interest" description="Disordered" evidence="1">
    <location>
        <begin position="90"/>
        <end position="111"/>
    </location>
</feature>
<organism evidence="2 3">
    <name type="scientific">Euplotes crassus</name>
    <dbReference type="NCBI Taxonomy" id="5936"/>
    <lineage>
        <taxon>Eukaryota</taxon>
        <taxon>Sar</taxon>
        <taxon>Alveolata</taxon>
        <taxon>Ciliophora</taxon>
        <taxon>Intramacronucleata</taxon>
        <taxon>Spirotrichea</taxon>
        <taxon>Hypotrichia</taxon>
        <taxon>Euplotida</taxon>
        <taxon>Euplotidae</taxon>
        <taxon>Moneuplotes</taxon>
    </lineage>
</organism>
<reference evidence="2" key="1">
    <citation type="submission" date="2023-07" db="EMBL/GenBank/DDBJ databases">
        <authorList>
            <consortium name="AG Swart"/>
            <person name="Singh M."/>
            <person name="Singh A."/>
            <person name="Seah K."/>
            <person name="Emmerich C."/>
        </authorList>
    </citation>
    <scope>NUCLEOTIDE SEQUENCE</scope>
    <source>
        <strain evidence="2">DP1</strain>
    </source>
</reference>
<evidence type="ECO:0000313" key="3">
    <source>
        <dbReference type="Proteomes" id="UP001295684"/>
    </source>
</evidence>
<accession>A0AAD1XUY8</accession>